<comment type="caution">
    <text evidence="9">The sequence shown here is derived from an EMBL/GenBank/DDBJ whole genome shotgun (WGS) entry which is preliminary data.</text>
</comment>
<dbReference type="Gene3D" id="1.10.3720.10">
    <property type="entry name" value="MetI-like"/>
    <property type="match status" value="1"/>
</dbReference>
<protein>
    <submittedName>
        <fullName evidence="9">Peptide/nickel transport system permease protein</fullName>
    </submittedName>
</protein>
<dbReference type="CDD" id="cd06261">
    <property type="entry name" value="TM_PBP2"/>
    <property type="match status" value="1"/>
</dbReference>
<dbReference type="GO" id="GO:0055085">
    <property type="term" value="P:transmembrane transport"/>
    <property type="evidence" value="ECO:0007669"/>
    <property type="project" value="InterPro"/>
</dbReference>
<evidence type="ECO:0000256" key="6">
    <source>
        <dbReference type="ARBA" id="ARBA00023136"/>
    </source>
</evidence>
<evidence type="ECO:0000259" key="8">
    <source>
        <dbReference type="PROSITE" id="PS50928"/>
    </source>
</evidence>
<dbReference type="Proteomes" id="UP000548476">
    <property type="component" value="Unassembled WGS sequence"/>
</dbReference>
<keyword evidence="10" id="KW-1185">Reference proteome</keyword>
<comment type="subcellular location">
    <subcellularLocation>
        <location evidence="1 7">Cell membrane</location>
        <topology evidence="1 7">Multi-pass membrane protein</topology>
    </subcellularLocation>
</comment>
<keyword evidence="3" id="KW-1003">Cell membrane</keyword>
<dbReference type="Pfam" id="PF00528">
    <property type="entry name" value="BPD_transp_1"/>
    <property type="match status" value="1"/>
</dbReference>
<dbReference type="PROSITE" id="PS50928">
    <property type="entry name" value="ABC_TM1"/>
    <property type="match status" value="1"/>
</dbReference>
<reference evidence="9 10" key="1">
    <citation type="submission" date="2020-08" db="EMBL/GenBank/DDBJ databases">
        <title>Genomic Encyclopedia of Type Strains, Phase IV (KMG-IV): sequencing the most valuable type-strain genomes for metagenomic binning, comparative biology and taxonomic classification.</title>
        <authorList>
            <person name="Goeker M."/>
        </authorList>
    </citation>
    <scope>NUCLEOTIDE SEQUENCE [LARGE SCALE GENOMIC DNA]</scope>
    <source>
        <strain evidence="9 10">YIM 65646</strain>
    </source>
</reference>
<feature type="transmembrane region" description="Helical" evidence="7">
    <location>
        <begin position="148"/>
        <end position="170"/>
    </location>
</feature>
<evidence type="ECO:0000256" key="3">
    <source>
        <dbReference type="ARBA" id="ARBA00022475"/>
    </source>
</evidence>
<name>A0A841FJC0_9ACTN</name>
<feature type="domain" description="ABC transmembrane type-1" evidence="8">
    <location>
        <begin position="110"/>
        <end position="319"/>
    </location>
</feature>
<dbReference type="GO" id="GO:0005886">
    <property type="term" value="C:plasma membrane"/>
    <property type="evidence" value="ECO:0007669"/>
    <property type="project" value="UniProtKB-SubCell"/>
</dbReference>
<evidence type="ECO:0000256" key="5">
    <source>
        <dbReference type="ARBA" id="ARBA00022989"/>
    </source>
</evidence>
<feature type="transmembrane region" description="Helical" evidence="7">
    <location>
        <begin position="296"/>
        <end position="322"/>
    </location>
</feature>
<evidence type="ECO:0000313" key="10">
    <source>
        <dbReference type="Proteomes" id="UP000548476"/>
    </source>
</evidence>
<dbReference type="InterPro" id="IPR045621">
    <property type="entry name" value="BPD_transp_1_N"/>
</dbReference>
<sequence length="329" mass="35329">MLRFVVRRLLLIVLTLTVVSFGTFMLFFAAPSDPARILCGTRCQPAQIEAVRDGLGLDRPIMTQYVEYMGGIFAGRTLGEGDWAKDCSAPCFGYSYTQNQEVSEIVARALPVSASVAIGAWIIQTLISVSSGVIAARKRGTAVDRGTIAATLIGGALPIYFVGPMLLLIFRYQLEILPQPSYTPLLDDPLAFAGGMIMPWATLAIVGFAFDARLSRSQMLETLDEDFIRTSRAKGLKDRVVFWRHALRASATPLATSAGLGLGGLLGGAVVTESIFGLNGLGKLSLDAITARNLPIVMATVLIAATFVVFGTFIVDMLYAAIDPRVRLS</sequence>
<dbReference type="InterPro" id="IPR000515">
    <property type="entry name" value="MetI-like"/>
</dbReference>
<dbReference type="Pfam" id="PF19300">
    <property type="entry name" value="BPD_transp_1_N"/>
    <property type="match status" value="1"/>
</dbReference>
<dbReference type="EMBL" id="JACHGT010000002">
    <property type="protein sequence ID" value="MBB6033247.1"/>
    <property type="molecule type" value="Genomic_DNA"/>
</dbReference>
<proteinExistence type="inferred from homology"/>
<comment type="similarity">
    <text evidence="7">Belongs to the binding-protein-dependent transport system permease family.</text>
</comment>
<feature type="transmembrane region" description="Helical" evidence="7">
    <location>
        <begin position="190"/>
        <end position="210"/>
    </location>
</feature>
<keyword evidence="2 7" id="KW-0813">Transport</keyword>
<dbReference type="InterPro" id="IPR035906">
    <property type="entry name" value="MetI-like_sf"/>
</dbReference>
<dbReference type="PANTHER" id="PTHR30465">
    <property type="entry name" value="INNER MEMBRANE ABC TRANSPORTER"/>
    <property type="match status" value="1"/>
</dbReference>
<feature type="transmembrane region" description="Helical" evidence="7">
    <location>
        <begin position="254"/>
        <end position="276"/>
    </location>
</feature>
<keyword evidence="4 7" id="KW-0812">Transmembrane</keyword>
<evidence type="ECO:0000256" key="1">
    <source>
        <dbReference type="ARBA" id="ARBA00004651"/>
    </source>
</evidence>
<dbReference type="RefSeq" id="WP_184786130.1">
    <property type="nucleotide sequence ID" value="NZ_BONT01000023.1"/>
</dbReference>
<organism evidence="9 10">
    <name type="scientific">Phytomonospora endophytica</name>
    <dbReference type="NCBI Taxonomy" id="714109"/>
    <lineage>
        <taxon>Bacteria</taxon>
        <taxon>Bacillati</taxon>
        <taxon>Actinomycetota</taxon>
        <taxon>Actinomycetes</taxon>
        <taxon>Micromonosporales</taxon>
        <taxon>Micromonosporaceae</taxon>
        <taxon>Phytomonospora</taxon>
    </lineage>
</organism>
<keyword evidence="6 7" id="KW-0472">Membrane</keyword>
<evidence type="ECO:0000256" key="7">
    <source>
        <dbReference type="RuleBase" id="RU363032"/>
    </source>
</evidence>
<dbReference type="SUPFAM" id="SSF161098">
    <property type="entry name" value="MetI-like"/>
    <property type="match status" value="1"/>
</dbReference>
<evidence type="ECO:0000256" key="2">
    <source>
        <dbReference type="ARBA" id="ARBA00022448"/>
    </source>
</evidence>
<accession>A0A841FJC0</accession>
<feature type="transmembrane region" description="Helical" evidence="7">
    <location>
        <begin position="116"/>
        <end position="136"/>
    </location>
</feature>
<keyword evidence="5 7" id="KW-1133">Transmembrane helix</keyword>
<evidence type="ECO:0000256" key="4">
    <source>
        <dbReference type="ARBA" id="ARBA00022692"/>
    </source>
</evidence>
<feature type="transmembrane region" description="Helical" evidence="7">
    <location>
        <begin position="9"/>
        <end position="30"/>
    </location>
</feature>
<evidence type="ECO:0000313" key="9">
    <source>
        <dbReference type="EMBL" id="MBB6033247.1"/>
    </source>
</evidence>
<dbReference type="PANTHER" id="PTHR30465:SF0">
    <property type="entry name" value="OLIGOPEPTIDE TRANSPORT SYSTEM PERMEASE PROTEIN APPB"/>
    <property type="match status" value="1"/>
</dbReference>
<dbReference type="AlphaFoldDB" id="A0A841FJC0"/>
<gene>
    <name evidence="9" type="ORF">HNR73_001094</name>
</gene>